<dbReference type="PANTHER" id="PTHR48082">
    <property type="entry name" value="ATP SYNTHASE SUBUNIT ALPHA, MITOCHONDRIAL"/>
    <property type="match status" value="1"/>
</dbReference>
<dbReference type="GO" id="GO:0005886">
    <property type="term" value="C:plasma membrane"/>
    <property type="evidence" value="ECO:0007669"/>
    <property type="project" value="UniProtKB-SubCell"/>
</dbReference>
<dbReference type="STRING" id="768700.MSU_0509"/>
<comment type="subcellular location">
    <subcellularLocation>
        <location evidence="1 17">Cell membrane</location>
        <topology evidence="1 17">Peripheral membrane protein</topology>
    </subcellularLocation>
</comment>
<evidence type="ECO:0000256" key="5">
    <source>
        <dbReference type="ARBA" id="ARBA00022741"/>
    </source>
</evidence>
<dbReference type="HAMAP" id="MF_01346">
    <property type="entry name" value="ATP_synth_alpha_bact"/>
    <property type="match status" value="1"/>
</dbReference>
<dbReference type="RefSeq" id="WP_013609908.1">
    <property type="nucleotide sequence ID" value="NC_015155.1"/>
</dbReference>
<evidence type="ECO:0000256" key="15">
    <source>
        <dbReference type="ARBA" id="ARBA00076569"/>
    </source>
</evidence>
<protein>
    <recommendedName>
        <fullName evidence="14 17">ATP synthase subunit alpha</fullName>
        <ecNumber evidence="3 17">7.1.2.2</ecNumber>
    </recommendedName>
    <alternativeName>
        <fullName evidence="15 17">ATP synthase F1 sector subunit alpha</fullName>
    </alternativeName>
    <alternativeName>
        <fullName evidence="16 17">F-ATPase subunit alpha</fullName>
    </alternativeName>
</protein>
<evidence type="ECO:0000256" key="6">
    <source>
        <dbReference type="ARBA" id="ARBA00022840"/>
    </source>
</evidence>
<evidence type="ECO:0000256" key="16">
    <source>
        <dbReference type="ARBA" id="ARBA00080980"/>
    </source>
</evidence>
<feature type="site" description="Required for activity" evidence="17">
    <location>
        <position position="364"/>
    </location>
</feature>
<feature type="binding site" evidence="17">
    <location>
        <begin position="171"/>
        <end position="178"/>
    </location>
    <ligand>
        <name>ATP</name>
        <dbReference type="ChEBI" id="CHEBI:30616"/>
    </ligand>
</feature>
<dbReference type="InterPro" id="IPR027417">
    <property type="entry name" value="P-loop_NTPase"/>
</dbReference>
<keyword evidence="7 17" id="KW-1278">Translocase</keyword>
<evidence type="ECO:0000256" key="9">
    <source>
        <dbReference type="ARBA" id="ARBA00023136"/>
    </source>
</evidence>
<keyword evidence="6 17" id="KW-0067">ATP-binding</keyword>
<dbReference type="GO" id="GO:0043531">
    <property type="term" value="F:ADP binding"/>
    <property type="evidence" value="ECO:0007669"/>
    <property type="project" value="TreeGrafter"/>
</dbReference>
<evidence type="ECO:0000256" key="10">
    <source>
        <dbReference type="ARBA" id="ARBA00023196"/>
    </source>
</evidence>
<dbReference type="PANTHER" id="PTHR48082:SF2">
    <property type="entry name" value="ATP SYNTHASE SUBUNIT ALPHA, MITOCHONDRIAL"/>
    <property type="match status" value="1"/>
</dbReference>
<evidence type="ECO:0000256" key="1">
    <source>
        <dbReference type="ARBA" id="ARBA00004202"/>
    </source>
</evidence>
<gene>
    <name evidence="17 20" type="primary">atpA</name>
    <name evidence="20" type="ordered locus">MSU_0509</name>
</gene>
<dbReference type="KEGG" id="mss:MSU_0509"/>
<dbReference type="Gene3D" id="3.40.50.300">
    <property type="entry name" value="P-loop containing nucleotide triphosphate hydrolases"/>
    <property type="match status" value="1"/>
</dbReference>
<evidence type="ECO:0000256" key="17">
    <source>
        <dbReference type="HAMAP-Rule" id="MF_01346"/>
    </source>
</evidence>
<keyword evidence="8 17" id="KW-0406">Ion transport</keyword>
<dbReference type="InterPro" id="IPR000194">
    <property type="entry name" value="ATPase_F1/V1/A1_a/bsu_nucl-bd"/>
</dbReference>
<dbReference type="InterPro" id="IPR033732">
    <property type="entry name" value="ATP_synth_F1_a_nt-bd_dom"/>
</dbReference>
<evidence type="ECO:0000256" key="2">
    <source>
        <dbReference type="ARBA" id="ARBA00008936"/>
    </source>
</evidence>
<evidence type="ECO:0000313" key="20">
    <source>
        <dbReference type="EMBL" id="ADX98043.1"/>
    </source>
</evidence>
<dbReference type="GO" id="GO:0016787">
    <property type="term" value="F:hydrolase activity"/>
    <property type="evidence" value="ECO:0007669"/>
    <property type="project" value="UniProtKB-KW"/>
</dbReference>
<dbReference type="NCBIfam" id="NF009884">
    <property type="entry name" value="PRK13343.1"/>
    <property type="match status" value="1"/>
</dbReference>
<evidence type="ECO:0000256" key="14">
    <source>
        <dbReference type="ARBA" id="ARBA00069868"/>
    </source>
</evidence>
<evidence type="ECO:0000256" key="12">
    <source>
        <dbReference type="ARBA" id="ARBA00048383"/>
    </source>
</evidence>
<evidence type="ECO:0000256" key="11">
    <source>
        <dbReference type="ARBA" id="ARBA00023310"/>
    </source>
</evidence>
<comment type="function">
    <text evidence="17">Produces ATP from ADP in the presence of a proton gradient across the membrane. The alpha chain is a regulatory subunit.</text>
</comment>
<dbReference type="Proteomes" id="UP000007484">
    <property type="component" value="Chromosome"/>
</dbReference>
<proteinExistence type="inferred from homology"/>
<dbReference type="GO" id="GO:0046933">
    <property type="term" value="F:proton-transporting ATP synthase activity, rotational mechanism"/>
    <property type="evidence" value="ECO:0007669"/>
    <property type="project" value="UniProtKB-UniRule"/>
</dbReference>
<dbReference type="Pfam" id="PF00006">
    <property type="entry name" value="ATP-synt_ab"/>
    <property type="match status" value="1"/>
</dbReference>
<evidence type="ECO:0000259" key="18">
    <source>
        <dbReference type="Pfam" id="PF00006"/>
    </source>
</evidence>
<dbReference type="FunFam" id="3.40.50.300:FF:000002">
    <property type="entry name" value="ATP synthase subunit alpha"/>
    <property type="match status" value="1"/>
</dbReference>
<organism evidence="20 21">
    <name type="scientific">Mycoplasma suis (strain Illinois)</name>
    <dbReference type="NCBI Taxonomy" id="768700"/>
    <lineage>
        <taxon>Bacteria</taxon>
        <taxon>Bacillati</taxon>
        <taxon>Mycoplasmatota</taxon>
        <taxon>Mollicutes</taxon>
        <taxon>Mycoplasmataceae</taxon>
        <taxon>Mycoplasma</taxon>
    </lineage>
</organism>
<dbReference type="Gene3D" id="1.20.150.20">
    <property type="entry name" value="ATP synthase alpha/beta chain, C-terminal domain"/>
    <property type="match status" value="1"/>
</dbReference>
<dbReference type="EC" id="7.1.2.2" evidence="3 17"/>
<dbReference type="InterPro" id="IPR036121">
    <property type="entry name" value="ATPase_F1/V1/A1_a/bsu_N_sf"/>
</dbReference>
<comment type="subunit">
    <text evidence="13 17">F-type ATPases have 2 components, CF(1) - the catalytic core - and CF(0) - the membrane proton channel. CF(1) has five subunits: alpha(3), beta(3), gamma(1), delta(1), epsilon(1). CF(0) has three main subunits: a(1), b(2) and c(9-12). The alpha and beta chains form an alternating ring which encloses part of the gamma chain. CF(1) is attached to CF(0) by a central stalk formed by the gamma and epsilon chains, while a peripheral stalk is formed by the delta and b chains.</text>
</comment>
<evidence type="ECO:0000256" key="8">
    <source>
        <dbReference type="ARBA" id="ARBA00023065"/>
    </source>
</evidence>
<dbReference type="EMBL" id="CP002525">
    <property type="protein sequence ID" value="ADX98043.1"/>
    <property type="molecule type" value="Genomic_DNA"/>
</dbReference>
<dbReference type="Gene3D" id="2.40.30.20">
    <property type="match status" value="1"/>
</dbReference>
<comment type="similarity">
    <text evidence="2 17">Belongs to the ATPase alpha/beta chains family.</text>
</comment>
<keyword evidence="5 17" id="KW-0547">Nucleotide-binding</keyword>
<dbReference type="InterPro" id="IPR000793">
    <property type="entry name" value="ATP_synth_asu_C"/>
</dbReference>
<keyword evidence="21" id="KW-1185">Reference proteome</keyword>
<dbReference type="InterPro" id="IPR038376">
    <property type="entry name" value="ATP_synth_asu_C_sf"/>
</dbReference>
<evidence type="ECO:0000259" key="19">
    <source>
        <dbReference type="Pfam" id="PF00306"/>
    </source>
</evidence>
<dbReference type="SUPFAM" id="SSF47917">
    <property type="entry name" value="C-terminal domain of alpha and beta subunits of F1 ATP synthase"/>
    <property type="match status" value="1"/>
</dbReference>
<reference evidence="20 21" key="1">
    <citation type="journal article" date="2011" name="J. Bacteriol.">
        <title>Complete genome sequences of two hemotropic Mycoplasmas, Mycoplasma haemofelis strain Ohio2 and Mycoplasma suis strain Illinois.</title>
        <authorList>
            <person name="Messick J.B."/>
            <person name="Santos A.P."/>
            <person name="Guimaraes A.M."/>
        </authorList>
    </citation>
    <scope>NUCLEOTIDE SEQUENCE [LARGE SCALE GENOMIC DNA]</scope>
    <source>
        <strain evidence="20 21">Illinois</strain>
    </source>
</reference>
<dbReference type="SUPFAM" id="SSF52540">
    <property type="entry name" value="P-loop containing nucleoside triphosphate hydrolases"/>
    <property type="match status" value="1"/>
</dbReference>
<keyword evidence="17" id="KW-1003">Cell membrane</keyword>
<dbReference type="Pfam" id="PF00306">
    <property type="entry name" value="ATP-synt_ab_C"/>
    <property type="match status" value="1"/>
</dbReference>
<evidence type="ECO:0000256" key="13">
    <source>
        <dbReference type="ARBA" id="ARBA00065879"/>
    </source>
</evidence>
<keyword evidence="11 17" id="KW-0066">ATP synthesis</keyword>
<keyword evidence="20" id="KW-0378">Hydrolase</keyword>
<evidence type="ECO:0000256" key="3">
    <source>
        <dbReference type="ARBA" id="ARBA00012473"/>
    </source>
</evidence>
<evidence type="ECO:0000256" key="7">
    <source>
        <dbReference type="ARBA" id="ARBA00022967"/>
    </source>
</evidence>
<keyword evidence="10 17" id="KW-0139">CF(1)</keyword>
<feature type="domain" description="ATP synthase alpha subunit C-terminal" evidence="19">
    <location>
        <begin position="373"/>
        <end position="494"/>
    </location>
</feature>
<name>F0QRC3_MYCSL</name>
<dbReference type="SUPFAM" id="SSF50615">
    <property type="entry name" value="N-terminal domain of alpha and beta subunits of F1 ATP synthase"/>
    <property type="match status" value="1"/>
</dbReference>
<accession>F0QRC3</accession>
<dbReference type="GO" id="GO:0005524">
    <property type="term" value="F:ATP binding"/>
    <property type="evidence" value="ECO:0007669"/>
    <property type="project" value="UniProtKB-UniRule"/>
</dbReference>
<dbReference type="InterPro" id="IPR005294">
    <property type="entry name" value="ATP_synth_F1_asu"/>
</dbReference>
<dbReference type="GO" id="GO:0045259">
    <property type="term" value="C:proton-transporting ATP synthase complex"/>
    <property type="evidence" value="ECO:0007669"/>
    <property type="project" value="UniProtKB-KW"/>
</dbReference>
<dbReference type="NCBIfam" id="TIGR00962">
    <property type="entry name" value="atpA"/>
    <property type="match status" value="1"/>
</dbReference>
<feature type="domain" description="ATPase F1/V1/A1 complex alpha/beta subunit nucleotide-binding" evidence="18">
    <location>
        <begin position="151"/>
        <end position="366"/>
    </location>
</feature>
<dbReference type="CDD" id="cd01132">
    <property type="entry name" value="F1-ATPase_alpha_CD"/>
    <property type="match status" value="1"/>
</dbReference>
<comment type="catalytic activity">
    <reaction evidence="12 17">
        <text>ATP + H2O + 4 H(+)(in) = ADP + phosphate + 5 H(+)(out)</text>
        <dbReference type="Rhea" id="RHEA:57720"/>
        <dbReference type="ChEBI" id="CHEBI:15377"/>
        <dbReference type="ChEBI" id="CHEBI:15378"/>
        <dbReference type="ChEBI" id="CHEBI:30616"/>
        <dbReference type="ChEBI" id="CHEBI:43474"/>
        <dbReference type="ChEBI" id="CHEBI:456216"/>
        <dbReference type="EC" id="7.1.2.2"/>
    </reaction>
</comment>
<dbReference type="AlphaFoldDB" id="F0QRC3"/>
<dbReference type="HOGENOM" id="CLU_010091_2_1_14"/>
<keyword evidence="9 17" id="KW-0472">Membrane</keyword>
<keyword evidence="17" id="KW-0375">Hydrogen ion transport</keyword>
<evidence type="ECO:0000256" key="4">
    <source>
        <dbReference type="ARBA" id="ARBA00022448"/>
    </source>
</evidence>
<sequence>MATTRLDEFAETLKRLIQDNEVALREEEVGKVLSNSDGILLLSGLSNCFLYEVLLIGEQEIPALVLVLRESSIGAVVLGDYGLISEGMTVSRTRKSFSAPRGDALSGRIINVFGEPLDGKGKIEISEWSQVEAPAPEVMERSSVCEPLYTGILAIDAIIPIGKGQRELIIGDRQTGKTSLAMEAIVNQKGKNVRCVFVTIGQKNSTVFQSFKDLEKVGALDYTTIVVASASDLPSLQFLAPFVGITVAEYWMRRGEDVLIIYDDLTQHAIAYRTLSLLLSFPPGREAFPGDIFYLHSRLLERAGKLSPENGGGSITALPIIQTQSDDISAYIPSNVISITDGQLFLKTTLFNSGQRPAVDLSNSVSRVGASAQEAAIKSLTGSLKLAVSQYFELLEFSKFSSDLNEESRKSLALGARILPILVQPPLNPYSPQDEILLLFLISSKLILELEKPEWVTPFLKRILETWRKHSLYQTISLSEKVSVAAKDMMTSMFRAEYRAFMDTEEIQLEIKKDLSF</sequence>
<keyword evidence="4 17" id="KW-0813">Transport</keyword>
<dbReference type="InterPro" id="IPR023366">
    <property type="entry name" value="ATP_synth_asu-like_sf"/>
</dbReference>
<evidence type="ECO:0000313" key="21">
    <source>
        <dbReference type="Proteomes" id="UP000007484"/>
    </source>
</evidence>